<dbReference type="PROSITE" id="PS01081">
    <property type="entry name" value="HTH_TETR_1"/>
    <property type="match status" value="1"/>
</dbReference>
<dbReference type="Pfam" id="PF00440">
    <property type="entry name" value="TetR_N"/>
    <property type="match status" value="1"/>
</dbReference>
<evidence type="ECO:0000313" key="4">
    <source>
        <dbReference type="EMBL" id="SUC36874.1"/>
    </source>
</evidence>
<dbReference type="GO" id="GO:0003677">
    <property type="term" value="F:DNA binding"/>
    <property type="evidence" value="ECO:0007669"/>
    <property type="project" value="UniProtKB-UniRule"/>
</dbReference>
<reference evidence="4 5" key="1">
    <citation type="submission" date="2018-06" db="EMBL/GenBank/DDBJ databases">
        <authorList>
            <consortium name="Pathogen Informatics"/>
            <person name="Doyle S."/>
        </authorList>
    </citation>
    <scope>NUCLEOTIDE SEQUENCE [LARGE SCALE GENOMIC DNA]</scope>
    <source>
        <strain evidence="4 5">NCTC12026</strain>
    </source>
</reference>
<evidence type="ECO:0000259" key="3">
    <source>
        <dbReference type="PROSITE" id="PS50977"/>
    </source>
</evidence>
<sequence length="194" mass="22481">MDTQPKKPRTKPAEERLNELMNAAEQLFLSKGFVATTVSDIVAAADVAKGTFYHYFQSKNEIMDALRTRYMDWYLGHIAEAFSQYQSASSQLKSWCENSVKYYVEKQSLHDMLFHDEYHGHTNNHEQRAIEQIKQILALGEQQQEWQASPPELIATMIYHSMHAAVDNLATSHEYNQDTLNKLLYNCFLKLLSK</sequence>
<dbReference type="InterPro" id="IPR009057">
    <property type="entry name" value="Homeodomain-like_sf"/>
</dbReference>
<name>A0A379G747_9GAMM</name>
<proteinExistence type="predicted"/>
<dbReference type="PANTHER" id="PTHR43479">
    <property type="entry name" value="ACREF/ENVCD OPERON REPRESSOR-RELATED"/>
    <property type="match status" value="1"/>
</dbReference>
<dbReference type="PROSITE" id="PS50977">
    <property type="entry name" value="HTH_TETR_2"/>
    <property type="match status" value="1"/>
</dbReference>
<dbReference type="OrthoDB" id="116240at2"/>
<evidence type="ECO:0000313" key="5">
    <source>
        <dbReference type="Proteomes" id="UP000255129"/>
    </source>
</evidence>
<evidence type="ECO:0000256" key="2">
    <source>
        <dbReference type="PROSITE-ProRule" id="PRU00335"/>
    </source>
</evidence>
<feature type="domain" description="HTH tetR-type" evidence="3">
    <location>
        <begin position="14"/>
        <end position="74"/>
    </location>
</feature>
<dbReference type="InterPro" id="IPR050624">
    <property type="entry name" value="HTH-type_Tx_Regulator"/>
</dbReference>
<dbReference type="PRINTS" id="PR00455">
    <property type="entry name" value="HTHTETR"/>
</dbReference>
<keyword evidence="1 2" id="KW-0238">DNA-binding</keyword>
<evidence type="ECO:0000256" key="1">
    <source>
        <dbReference type="ARBA" id="ARBA00023125"/>
    </source>
</evidence>
<accession>A0A379G747</accession>
<protein>
    <submittedName>
        <fullName evidence="4">HTH-type transcriptional repressor KstR2</fullName>
    </submittedName>
</protein>
<dbReference type="Gene3D" id="1.10.357.10">
    <property type="entry name" value="Tetracycline Repressor, domain 2"/>
    <property type="match status" value="1"/>
</dbReference>
<dbReference type="Proteomes" id="UP000255129">
    <property type="component" value="Unassembled WGS sequence"/>
</dbReference>
<dbReference type="Gene3D" id="1.10.10.60">
    <property type="entry name" value="Homeodomain-like"/>
    <property type="match status" value="1"/>
</dbReference>
<dbReference type="RefSeq" id="WP_006814325.1">
    <property type="nucleotide sequence ID" value="NZ_CABLCG010000026.1"/>
</dbReference>
<gene>
    <name evidence="4" type="primary">kstR2_1</name>
    <name evidence="4" type="ORF">NCTC12026_03317</name>
</gene>
<dbReference type="EMBL" id="UGUA01000002">
    <property type="protein sequence ID" value="SUC36874.1"/>
    <property type="molecule type" value="Genomic_DNA"/>
</dbReference>
<dbReference type="InterPro" id="IPR023772">
    <property type="entry name" value="DNA-bd_HTH_TetR-type_CS"/>
</dbReference>
<organism evidence="4 5">
    <name type="scientific">Providencia rustigianii</name>
    <dbReference type="NCBI Taxonomy" id="158850"/>
    <lineage>
        <taxon>Bacteria</taxon>
        <taxon>Pseudomonadati</taxon>
        <taxon>Pseudomonadota</taxon>
        <taxon>Gammaproteobacteria</taxon>
        <taxon>Enterobacterales</taxon>
        <taxon>Morganellaceae</taxon>
        <taxon>Providencia</taxon>
    </lineage>
</organism>
<dbReference type="PANTHER" id="PTHR43479:SF11">
    <property type="entry name" value="ACREF_ENVCD OPERON REPRESSOR-RELATED"/>
    <property type="match status" value="1"/>
</dbReference>
<feature type="DNA-binding region" description="H-T-H motif" evidence="2">
    <location>
        <begin position="37"/>
        <end position="56"/>
    </location>
</feature>
<dbReference type="SUPFAM" id="SSF46689">
    <property type="entry name" value="Homeodomain-like"/>
    <property type="match status" value="1"/>
</dbReference>
<dbReference type="AlphaFoldDB" id="A0A379G747"/>
<dbReference type="InterPro" id="IPR001647">
    <property type="entry name" value="HTH_TetR"/>
</dbReference>